<evidence type="ECO:0000259" key="4">
    <source>
        <dbReference type="PROSITE" id="PS50923"/>
    </source>
</evidence>
<feature type="non-terminal residue" evidence="5">
    <location>
        <position position="103"/>
    </location>
</feature>
<evidence type="ECO:0000313" key="5">
    <source>
        <dbReference type="EMBL" id="RUS83236.1"/>
    </source>
</evidence>
<comment type="caution">
    <text evidence="5">The sequence shown here is derived from an EMBL/GenBank/DDBJ whole genome shotgun (WGS) entry which is preliminary data.</text>
</comment>
<proteinExistence type="predicted"/>
<evidence type="ECO:0000256" key="3">
    <source>
        <dbReference type="SAM" id="Phobius"/>
    </source>
</evidence>
<dbReference type="Gene3D" id="2.10.70.10">
    <property type="entry name" value="Complement Module, domain 1"/>
    <property type="match status" value="1"/>
</dbReference>
<sequence length="103" mass="11429">MSTLPTDKSEMTLEDQKARCVNPAQDPSTRVIGSNGTDIRYTCRPGFRFESGDLRRLCDVNGTWSGLQPVCTVDSIMPKAYLVMLIVGAIVTVFLACIPYDFY</sequence>
<evidence type="ECO:0000256" key="1">
    <source>
        <dbReference type="ARBA" id="ARBA00023157"/>
    </source>
</evidence>
<dbReference type="OrthoDB" id="6065849at2759"/>
<comment type="caution">
    <text evidence="2">Lacks conserved residue(s) required for the propagation of feature annotation.</text>
</comment>
<evidence type="ECO:0000256" key="2">
    <source>
        <dbReference type="PROSITE-ProRule" id="PRU00302"/>
    </source>
</evidence>
<dbReference type="SUPFAM" id="SSF57535">
    <property type="entry name" value="Complement control module/SCR domain"/>
    <property type="match status" value="1"/>
</dbReference>
<keyword evidence="3" id="KW-1133">Transmembrane helix</keyword>
<feature type="transmembrane region" description="Helical" evidence="3">
    <location>
        <begin position="81"/>
        <end position="102"/>
    </location>
</feature>
<protein>
    <recommendedName>
        <fullName evidence="4">Sushi domain-containing protein</fullName>
    </recommendedName>
</protein>
<keyword evidence="3" id="KW-0472">Membrane</keyword>
<gene>
    <name evidence="5" type="ORF">EGW08_009000</name>
</gene>
<keyword evidence="2" id="KW-0768">Sushi</keyword>
<keyword evidence="3" id="KW-0812">Transmembrane</keyword>
<organism evidence="5 6">
    <name type="scientific">Elysia chlorotica</name>
    <name type="common">Eastern emerald elysia</name>
    <name type="synonym">Sea slug</name>
    <dbReference type="NCBI Taxonomy" id="188477"/>
    <lineage>
        <taxon>Eukaryota</taxon>
        <taxon>Metazoa</taxon>
        <taxon>Spiralia</taxon>
        <taxon>Lophotrochozoa</taxon>
        <taxon>Mollusca</taxon>
        <taxon>Gastropoda</taxon>
        <taxon>Heterobranchia</taxon>
        <taxon>Euthyneura</taxon>
        <taxon>Panpulmonata</taxon>
        <taxon>Sacoglossa</taxon>
        <taxon>Placobranchoidea</taxon>
        <taxon>Plakobranchidae</taxon>
        <taxon>Elysia</taxon>
    </lineage>
</organism>
<dbReference type="Pfam" id="PF00084">
    <property type="entry name" value="Sushi"/>
    <property type="match status" value="1"/>
</dbReference>
<dbReference type="EMBL" id="RQTK01000252">
    <property type="protein sequence ID" value="RUS83236.1"/>
    <property type="molecule type" value="Genomic_DNA"/>
</dbReference>
<reference evidence="5 6" key="1">
    <citation type="submission" date="2019-01" db="EMBL/GenBank/DDBJ databases">
        <title>A draft genome assembly of the solar-powered sea slug Elysia chlorotica.</title>
        <authorList>
            <person name="Cai H."/>
            <person name="Li Q."/>
            <person name="Fang X."/>
            <person name="Li J."/>
            <person name="Curtis N.E."/>
            <person name="Altenburger A."/>
            <person name="Shibata T."/>
            <person name="Feng M."/>
            <person name="Maeda T."/>
            <person name="Schwartz J.A."/>
            <person name="Shigenobu S."/>
            <person name="Lundholm N."/>
            <person name="Nishiyama T."/>
            <person name="Yang H."/>
            <person name="Hasebe M."/>
            <person name="Li S."/>
            <person name="Pierce S.K."/>
            <person name="Wang J."/>
        </authorList>
    </citation>
    <scope>NUCLEOTIDE SEQUENCE [LARGE SCALE GENOMIC DNA]</scope>
    <source>
        <strain evidence="5">EC2010</strain>
        <tissue evidence="5">Whole organism of an adult</tissue>
    </source>
</reference>
<keyword evidence="6" id="KW-1185">Reference proteome</keyword>
<dbReference type="AlphaFoldDB" id="A0A433TP05"/>
<dbReference type="InterPro" id="IPR000436">
    <property type="entry name" value="Sushi_SCR_CCP_dom"/>
</dbReference>
<accession>A0A433TP05</accession>
<keyword evidence="1" id="KW-1015">Disulfide bond</keyword>
<dbReference type="Proteomes" id="UP000271974">
    <property type="component" value="Unassembled WGS sequence"/>
</dbReference>
<dbReference type="CDD" id="cd00033">
    <property type="entry name" value="CCP"/>
    <property type="match status" value="1"/>
</dbReference>
<dbReference type="PROSITE" id="PS50923">
    <property type="entry name" value="SUSHI"/>
    <property type="match status" value="1"/>
</dbReference>
<dbReference type="InterPro" id="IPR035976">
    <property type="entry name" value="Sushi/SCR/CCP_sf"/>
</dbReference>
<feature type="domain" description="Sushi" evidence="4">
    <location>
        <begin position="18"/>
        <end position="73"/>
    </location>
</feature>
<name>A0A433TP05_ELYCH</name>
<dbReference type="SMART" id="SM00032">
    <property type="entry name" value="CCP"/>
    <property type="match status" value="1"/>
</dbReference>
<evidence type="ECO:0000313" key="6">
    <source>
        <dbReference type="Proteomes" id="UP000271974"/>
    </source>
</evidence>